<dbReference type="InterPro" id="IPR057253">
    <property type="entry name" value="CoiA-like_N"/>
</dbReference>
<evidence type="ECO:0000259" key="2">
    <source>
        <dbReference type="Pfam" id="PF25164"/>
    </source>
</evidence>
<dbReference type="KEGG" id="ppla:BBI15_06210"/>
<gene>
    <name evidence="3" type="ORF">BBI15_06210</name>
</gene>
<dbReference type="STRING" id="1038856.BBI15_06210"/>
<dbReference type="Pfam" id="PF06054">
    <property type="entry name" value="CoiA_nuc"/>
    <property type="match status" value="1"/>
</dbReference>
<evidence type="ECO:0000313" key="3">
    <source>
        <dbReference type="EMBL" id="ANU19834.1"/>
    </source>
</evidence>
<organism evidence="3 4">
    <name type="scientific">Planococcus plakortidis</name>
    <dbReference type="NCBI Taxonomy" id="1038856"/>
    <lineage>
        <taxon>Bacteria</taxon>
        <taxon>Bacillati</taxon>
        <taxon>Bacillota</taxon>
        <taxon>Bacilli</taxon>
        <taxon>Bacillales</taxon>
        <taxon>Caryophanaceae</taxon>
        <taxon>Planococcus</taxon>
    </lineage>
</organism>
<keyword evidence="4" id="KW-1185">Reference proteome</keyword>
<sequence>MIHILTALDNGHIFTLQTYHTREQLIELRRGRTFQCPACKAPVVLKVGMVKIPHFAHLKQLSCTQGGEPETLLHLLGKCELSSFFHDKHIPVQLEHYLPLIKQRPDLLVGKTAIELQCSPLPVEQVIKRSQGYEQVGLHSIWIRGMERVPVSGPGIFQIRPFERSMFRGTNLHPHLLHFSPKHSLFVYYSNLFYIQGNRWIAKVSLLPMREQSYPFAMPKKLNQAEYKQAAALMRIEKHKYIRSQLFARNRMKNPFWRLSYELQLDREAIPDVFGLPIAGGHLILEPPLIWQMKTAKMIECGKPVETLLADSLVKVAPSGSENESLLQVLSAYETLYRNGRATPFSEAVDISYHLLAKGWEN</sequence>
<dbReference type="PIRSF" id="PIRSF007487">
    <property type="entry name" value="Competence-induced_CoiA_bac"/>
    <property type="match status" value="1"/>
</dbReference>
<feature type="domain" description="Competence protein CoiA nuclease-like" evidence="1">
    <location>
        <begin position="70"/>
        <end position="214"/>
    </location>
</feature>
<feature type="domain" description="Competence protein CoiA-like N-terminal" evidence="2">
    <location>
        <begin position="20"/>
        <end position="64"/>
    </location>
</feature>
<dbReference type="Proteomes" id="UP000092650">
    <property type="component" value="Chromosome"/>
</dbReference>
<evidence type="ECO:0000313" key="4">
    <source>
        <dbReference type="Proteomes" id="UP000092650"/>
    </source>
</evidence>
<evidence type="ECO:0008006" key="5">
    <source>
        <dbReference type="Google" id="ProtNLM"/>
    </source>
</evidence>
<reference evidence="3" key="1">
    <citation type="submission" date="2016-10" db="EMBL/GenBank/DDBJ databases">
        <authorList>
            <person name="See-Too W.S."/>
        </authorList>
    </citation>
    <scope>NUCLEOTIDE SEQUENCE [LARGE SCALE GENOMIC DNA]</scope>
    <source>
        <strain evidence="3">DSM 23997</strain>
    </source>
</reference>
<evidence type="ECO:0000259" key="1">
    <source>
        <dbReference type="Pfam" id="PF06054"/>
    </source>
</evidence>
<protein>
    <recommendedName>
        <fullName evidence="5">Competence protein CoiA</fullName>
    </recommendedName>
</protein>
<accession>A0A1C7E781</accession>
<dbReference type="EMBL" id="CP016539">
    <property type="protein sequence ID" value="ANU19834.1"/>
    <property type="molecule type" value="Genomic_DNA"/>
</dbReference>
<dbReference type="InterPro" id="IPR010330">
    <property type="entry name" value="CoiA_nuc"/>
</dbReference>
<dbReference type="InterPro" id="IPR021176">
    <property type="entry name" value="Competence-induced_CoiA"/>
</dbReference>
<name>A0A1C7E781_9BACL</name>
<dbReference type="AlphaFoldDB" id="A0A1C7E781"/>
<dbReference type="Pfam" id="PF25164">
    <property type="entry name" value="CoiA_N"/>
    <property type="match status" value="1"/>
</dbReference>
<proteinExistence type="predicted"/>